<dbReference type="EMBL" id="SKBN01000073">
    <property type="protein sequence ID" value="TGJ84199.1"/>
    <property type="molecule type" value="Genomic_DNA"/>
</dbReference>
<dbReference type="SFLD" id="SFLDS00019">
    <property type="entry name" value="Glutathione_Transferase_(cytos"/>
    <property type="match status" value="1"/>
</dbReference>
<dbReference type="InterPro" id="IPR004046">
    <property type="entry name" value="GST_C"/>
</dbReference>
<dbReference type="InterPro" id="IPR036249">
    <property type="entry name" value="Thioredoxin-like_sf"/>
</dbReference>
<sequence>MSQITLYYVNGACSLVPHMLLRQLGISFKAVPMRLRPGDNGLEAVDGSLSNAEYRKINPAGYVPVLVVDGEVITENFAILTMIALLSPDKEAEKAFLGRDSLERVRVTEWMAWLSDTPHSQGYGAFLHPKRFVEGNTEMYPAVKAKGMKNIEYSYDTIEKRLQDRAYVVGEHLTVVDLFIYVLWGWGERHAHIEMKDKYPAYGKLVQRVEALQGVREAVKAEGRELQFE</sequence>
<dbReference type="SFLD" id="SFLDG00358">
    <property type="entry name" value="Main_(cytGST)"/>
    <property type="match status" value="1"/>
</dbReference>
<dbReference type="InterPro" id="IPR040079">
    <property type="entry name" value="Glutathione_S-Trfase"/>
</dbReference>
<comment type="similarity">
    <text evidence="1">Belongs to the GST superfamily.</text>
</comment>
<dbReference type="OrthoDB" id="2309723at2759"/>
<evidence type="ECO:0000259" key="3">
    <source>
        <dbReference type="PROSITE" id="PS50405"/>
    </source>
</evidence>
<dbReference type="Gene3D" id="3.40.30.10">
    <property type="entry name" value="Glutaredoxin"/>
    <property type="match status" value="1"/>
</dbReference>
<comment type="caution">
    <text evidence="4">The sequence shown here is derived from an EMBL/GenBank/DDBJ whole genome shotgun (WGS) entry which is preliminary data.</text>
</comment>
<dbReference type="PANTHER" id="PTHR44051:SF8">
    <property type="entry name" value="GLUTATHIONE S-TRANSFERASE GSTA"/>
    <property type="match status" value="1"/>
</dbReference>
<dbReference type="Gene3D" id="1.20.1050.10">
    <property type="match status" value="1"/>
</dbReference>
<reference evidence="4 5" key="1">
    <citation type="submission" date="2019-03" db="EMBL/GenBank/DDBJ databases">
        <title>Draft genome sequence of Xylaria hypoxylon DSM 108379, a ubiquitous saprotrophic-parasitic fungi on hardwood.</title>
        <authorList>
            <person name="Buettner E."/>
            <person name="Leonhardt S."/>
            <person name="Gebauer A.M."/>
            <person name="Liers C."/>
            <person name="Hofrichter M."/>
            <person name="Kellner H."/>
        </authorList>
    </citation>
    <scope>NUCLEOTIDE SEQUENCE [LARGE SCALE GENOMIC DNA]</scope>
    <source>
        <strain evidence="4 5">DSM 108379</strain>
    </source>
</reference>
<keyword evidence="5" id="KW-1185">Reference proteome</keyword>
<evidence type="ECO:0000313" key="4">
    <source>
        <dbReference type="EMBL" id="TGJ84199.1"/>
    </source>
</evidence>
<dbReference type="Pfam" id="PF13409">
    <property type="entry name" value="GST_N_2"/>
    <property type="match status" value="1"/>
</dbReference>
<dbReference type="PROSITE" id="PS50404">
    <property type="entry name" value="GST_NTER"/>
    <property type="match status" value="1"/>
</dbReference>
<evidence type="ECO:0000313" key="5">
    <source>
        <dbReference type="Proteomes" id="UP000297716"/>
    </source>
</evidence>
<dbReference type="SUPFAM" id="SSF52833">
    <property type="entry name" value="Thioredoxin-like"/>
    <property type="match status" value="1"/>
</dbReference>
<dbReference type="Proteomes" id="UP000297716">
    <property type="component" value="Unassembled WGS sequence"/>
</dbReference>
<dbReference type="SUPFAM" id="SSF47616">
    <property type="entry name" value="GST C-terminal domain-like"/>
    <property type="match status" value="1"/>
</dbReference>
<evidence type="ECO:0000256" key="1">
    <source>
        <dbReference type="ARBA" id="ARBA00007409"/>
    </source>
</evidence>
<dbReference type="AlphaFoldDB" id="A0A4Z0YIQ6"/>
<dbReference type="InterPro" id="IPR004045">
    <property type="entry name" value="Glutathione_S-Trfase_N"/>
</dbReference>
<feature type="domain" description="GST N-terminal" evidence="2">
    <location>
        <begin position="1"/>
        <end position="91"/>
    </location>
</feature>
<evidence type="ECO:0008006" key="6">
    <source>
        <dbReference type="Google" id="ProtNLM"/>
    </source>
</evidence>
<gene>
    <name evidence="4" type="ORF">E0Z10_g4553</name>
</gene>
<evidence type="ECO:0000259" key="2">
    <source>
        <dbReference type="PROSITE" id="PS50404"/>
    </source>
</evidence>
<organism evidence="4 5">
    <name type="scientific">Xylaria hypoxylon</name>
    <dbReference type="NCBI Taxonomy" id="37992"/>
    <lineage>
        <taxon>Eukaryota</taxon>
        <taxon>Fungi</taxon>
        <taxon>Dikarya</taxon>
        <taxon>Ascomycota</taxon>
        <taxon>Pezizomycotina</taxon>
        <taxon>Sordariomycetes</taxon>
        <taxon>Xylariomycetidae</taxon>
        <taxon>Xylariales</taxon>
        <taxon>Xylariaceae</taxon>
        <taxon>Xylaria</taxon>
    </lineage>
</organism>
<dbReference type="Pfam" id="PF00043">
    <property type="entry name" value="GST_C"/>
    <property type="match status" value="1"/>
</dbReference>
<proteinExistence type="inferred from homology"/>
<dbReference type="InterPro" id="IPR036282">
    <property type="entry name" value="Glutathione-S-Trfase_C_sf"/>
</dbReference>
<accession>A0A4Z0YIQ6</accession>
<feature type="domain" description="GST C-terminal" evidence="3">
    <location>
        <begin position="100"/>
        <end position="229"/>
    </location>
</feature>
<name>A0A4Z0YIQ6_9PEZI</name>
<dbReference type="STRING" id="37992.A0A4Z0YIQ6"/>
<dbReference type="PROSITE" id="PS50405">
    <property type="entry name" value="GST_CTER"/>
    <property type="match status" value="1"/>
</dbReference>
<dbReference type="CDD" id="cd03057">
    <property type="entry name" value="GST_N_Beta"/>
    <property type="match status" value="1"/>
</dbReference>
<dbReference type="PANTHER" id="PTHR44051">
    <property type="entry name" value="GLUTATHIONE S-TRANSFERASE-RELATED"/>
    <property type="match status" value="1"/>
</dbReference>
<protein>
    <recommendedName>
        <fullName evidence="6">Glutathione transferase</fullName>
    </recommendedName>
</protein>
<dbReference type="InterPro" id="IPR010987">
    <property type="entry name" value="Glutathione-S-Trfase_C-like"/>
</dbReference>